<dbReference type="EMBL" id="CWKI01000003">
    <property type="protein sequence ID" value="CTR06332.1"/>
    <property type="molecule type" value="Genomic_DNA"/>
</dbReference>
<dbReference type="STRING" id="5286.A0A0K3CCN6"/>
<dbReference type="SUPFAM" id="SSF140984">
    <property type="entry name" value="PTPA-like"/>
    <property type="match status" value="1"/>
</dbReference>
<dbReference type="Proteomes" id="UP000199069">
    <property type="component" value="Unassembled WGS sequence"/>
</dbReference>
<dbReference type="Gene3D" id="1.25.40.10">
    <property type="entry name" value="Tetratricopeptide repeat domain"/>
    <property type="match status" value="1"/>
</dbReference>
<dbReference type="InterPro" id="IPR011990">
    <property type="entry name" value="TPR-like_helical_dom_sf"/>
</dbReference>
<protein>
    <submittedName>
        <fullName evidence="1">FGENESH: predicted gene_3.644 protein</fullName>
    </submittedName>
</protein>
<accession>A0A0K3CCN6</accession>
<dbReference type="InterPro" id="IPR037218">
    <property type="entry name" value="PTPA_sf"/>
</dbReference>
<sequence>MATDAPTGPVVPTKRVVSKAHLEAWLTSGTHDEVVTFVEQLNEAAVSVKLTDEVPTSEEATPLDVYSRSCGFLRSASQAQQIYVDEGDVQRALNAAIRLSVFRRRWYDEQIHPTVVSKALFKLIRTHGLAKVSYTLVSAILKQIMQGYFQFAQTFRTEGSDF</sequence>
<keyword evidence="2" id="KW-1185">Reference proteome</keyword>
<name>A0A0K3CCN6_RHOTO</name>
<gene>
    <name evidence="1" type="primary">FGENESH: predicted gene_3.644</name>
    <name evidence="1" type="ORF">BN2166_0021930</name>
</gene>
<reference evidence="1 2" key="1">
    <citation type="submission" date="2015-07" db="EMBL/GenBank/DDBJ databases">
        <authorList>
            <person name="Cajimat M.N.B."/>
            <person name="Milazzo M.L."/>
            <person name="Fulhorst C.F."/>
        </authorList>
    </citation>
    <scope>NUCLEOTIDE SEQUENCE [LARGE SCALE GENOMIC DNA]</scope>
    <source>
        <strain evidence="1">Single colony</strain>
    </source>
</reference>
<proteinExistence type="predicted"/>
<organism evidence="1 2">
    <name type="scientific">Rhodotorula toruloides</name>
    <name type="common">Yeast</name>
    <name type="synonym">Rhodosporidium toruloides</name>
    <dbReference type="NCBI Taxonomy" id="5286"/>
    <lineage>
        <taxon>Eukaryota</taxon>
        <taxon>Fungi</taxon>
        <taxon>Dikarya</taxon>
        <taxon>Basidiomycota</taxon>
        <taxon>Pucciniomycotina</taxon>
        <taxon>Microbotryomycetes</taxon>
        <taxon>Sporidiobolales</taxon>
        <taxon>Sporidiobolaceae</taxon>
        <taxon>Rhodotorula</taxon>
    </lineage>
</organism>
<dbReference type="GO" id="GO:0019211">
    <property type="term" value="F:phosphatase activator activity"/>
    <property type="evidence" value="ECO:0007669"/>
    <property type="project" value="InterPro"/>
</dbReference>
<evidence type="ECO:0000313" key="1">
    <source>
        <dbReference type="EMBL" id="CTR06332.1"/>
    </source>
</evidence>
<evidence type="ECO:0000313" key="2">
    <source>
        <dbReference type="Proteomes" id="UP000199069"/>
    </source>
</evidence>
<dbReference type="AlphaFoldDB" id="A0A0K3CCN6"/>